<comment type="caution">
    <text evidence="1">The sequence shown here is derived from an EMBL/GenBank/DDBJ whole genome shotgun (WGS) entry which is preliminary data.</text>
</comment>
<organism evidence="1 2">
    <name type="scientific">Bordetella genomosp. 1</name>
    <dbReference type="NCBI Taxonomy" id="1395607"/>
    <lineage>
        <taxon>Bacteria</taxon>
        <taxon>Pseudomonadati</taxon>
        <taxon>Pseudomonadota</taxon>
        <taxon>Betaproteobacteria</taxon>
        <taxon>Burkholderiales</taxon>
        <taxon>Alcaligenaceae</taxon>
        <taxon>Bordetella</taxon>
    </lineage>
</organism>
<dbReference type="SUPFAM" id="SSF53474">
    <property type="entry name" value="alpha/beta-Hydrolases"/>
    <property type="match status" value="1"/>
</dbReference>
<proteinExistence type="predicted"/>
<dbReference type="Gene3D" id="3.40.50.1820">
    <property type="entry name" value="alpha/beta hydrolase"/>
    <property type="match status" value="1"/>
</dbReference>
<accession>A0A261ST77</accession>
<dbReference type="AlphaFoldDB" id="A0A261ST77"/>
<dbReference type="OrthoDB" id="332706at2"/>
<name>A0A261ST77_9BORD</name>
<keyword evidence="1" id="KW-0378">Hydrolase</keyword>
<evidence type="ECO:0000313" key="1">
    <source>
        <dbReference type="EMBL" id="OZI40584.1"/>
    </source>
</evidence>
<dbReference type="InterPro" id="IPR029058">
    <property type="entry name" value="AB_hydrolase_fold"/>
</dbReference>
<evidence type="ECO:0000313" key="2">
    <source>
        <dbReference type="Proteomes" id="UP000217005"/>
    </source>
</evidence>
<gene>
    <name evidence="1" type="ORF">CEG14_02140</name>
</gene>
<sequence length="301" mass="33216">MKPVELTNAERIAIELGHAGRNSFPYIDEDRNADRPFTLNTYRPYGYQPEDPVVIVQHGVLRNGDEYRDFWIPAADKHRLLIVALTFSDEIWPGVESYNNGRVFTPSGNPRHIDGWTYALVARVLADLRASDVSLAKPVYLFGHSAGGQFVHRLMSSQSHEPFAAVTAGNPGWYTLPTLDLRYPEGMGGVGLTDAHVERLLAYPMTILAGDQDTATDDPNLPSQPEALRQGPHRYARAQFYFDAGKREAERRGVPFNWTLQTVPGIGHDGRAMSAVAASLWFDGGMPDAATLARLAGDQVA</sequence>
<dbReference type="EMBL" id="NEVL01000001">
    <property type="protein sequence ID" value="OZI40584.1"/>
    <property type="molecule type" value="Genomic_DNA"/>
</dbReference>
<reference evidence="1 2" key="1">
    <citation type="submission" date="2017-05" db="EMBL/GenBank/DDBJ databases">
        <title>Complete and WGS of Bordetella genogroups.</title>
        <authorList>
            <person name="Spilker T."/>
            <person name="LiPuma J."/>
        </authorList>
    </citation>
    <scope>NUCLEOTIDE SEQUENCE [LARGE SCALE GENOMIC DNA]</scope>
    <source>
        <strain evidence="1 2">AU17610</strain>
    </source>
</reference>
<dbReference type="Proteomes" id="UP000217005">
    <property type="component" value="Unassembled WGS sequence"/>
</dbReference>
<dbReference type="RefSeq" id="WP_094824700.1">
    <property type="nucleotide sequence ID" value="NZ_NEVL01000001.1"/>
</dbReference>
<protein>
    <submittedName>
        <fullName evidence="1">Alpha/beta hydrolase</fullName>
    </submittedName>
</protein>
<dbReference type="GO" id="GO:0016787">
    <property type="term" value="F:hydrolase activity"/>
    <property type="evidence" value="ECO:0007669"/>
    <property type="project" value="UniProtKB-KW"/>
</dbReference>